<name>A0ABY8FZD3_9ACTO</name>
<dbReference type="PANTHER" id="PTHR30055:SF234">
    <property type="entry name" value="HTH-TYPE TRANSCRIPTIONAL REGULATOR BETI"/>
    <property type="match status" value="1"/>
</dbReference>
<protein>
    <submittedName>
        <fullName evidence="6">TetR/AcrR family transcriptional regulator</fullName>
    </submittedName>
</protein>
<reference evidence="6 7" key="1">
    <citation type="submission" date="2023-03" db="EMBL/GenBank/DDBJ databases">
        <title>Complete genome of Arcanobacterium canis strain DSM 25104 isolated in 2010 from a canine otitis externa in Germany.</title>
        <authorList>
            <person name="Borowiak M."/>
            <person name="Kreitlow A."/>
            <person name="Malorny B."/>
            <person name="Laemmler C."/>
            <person name="Prenger-Berninghoff E."/>
            <person name="Ploetz M."/>
            <person name="Abdulmawjood A."/>
        </authorList>
    </citation>
    <scope>NUCLEOTIDE SEQUENCE [LARGE SCALE GENOMIC DNA]</scope>
    <source>
        <strain evidence="6 7">DSM 25104</strain>
    </source>
</reference>
<dbReference type="PANTHER" id="PTHR30055">
    <property type="entry name" value="HTH-TYPE TRANSCRIPTIONAL REGULATOR RUTR"/>
    <property type="match status" value="1"/>
</dbReference>
<dbReference type="SUPFAM" id="SSF46689">
    <property type="entry name" value="Homeodomain-like"/>
    <property type="match status" value="1"/>
</dbReference>
<evidence type="ECO:0000256" key="1">
    <source>
        <dbReference type="ARBA" id="ARBA00023015"/>
    </source>
</evidence>
<evidence type="ECO:0000256" key="2">
    <source>
        <dbReference type="ARBA" id="ARBA00023125"/>
    </source>
</evidence>
<dbReference type="Gene3D" id="1.10.357.10">
    <property type="entry name" value="Tetracycline Repressor, domain 2"/>
    <property type="match status" value="1"/>
</dbReference>
<keyword evidence="3" id="KW-0804">Transcription</keyword>
<feature type="DNA-binding region" description="H-T-H motif" evidence="4">
    <location>
        <begin position="32"/>
        <end position="51"/>
    </location>
</feature>
<evidence type="ECO:0000313" key="7">
    <source>
        <dbReference type="Proteomes" id="UP001215216"/>
    </source>
</evidence>
<accession>A0ABY8FZD3</accession>
<evidence type="ECO:0000256" key="4">
    <source>
        <dbReference type="PROSITE-ProRule" id="PRU00335"/>
    </source>
</evidence>
<evidence type="ECO:0000313" key="6">
    <source>
        <dbReference type="EMBL" id="WFM83854.1"/>
    </source>
</evidence>
<dbReference type="InterPro" id="IPR009057">
    <property type="entry name" value="Homeodomain-like_sf"/>
</dbReference>
<organism evidence="6 7">
    <name type="scientific">Arcanobacterium canis</name>
    <dbReference type="NCBI Taxonomy" id="999183"/>
    <lineage>
        <taxon>Bacteria</taxon>
        <taxon>Bacillati</taxon>
        <taxon>Actinomycetota</taxon>
        <taxon>Actinomycetes</taxon>
        <taxon>Actinomycetales</taxon>
        <taxon>Actinomycetaceae</taxon>
        <taxon>Arcanobacterium</taxon>
    </lineage>
</organism>
<keyword evidence="7" id="KW-1185">Reference proteome</keyword>
<dbReference type="InterPro" id="IPR001647">
    <property type="entry name" value="HTH_TetR"/>
</dbReference>
<keyword evidence="2 4" id="KW-0238">DNA-binding</keyword>
<evidence type="ECO:0000256" key="3">
    <source>
        <dbReference type="ARBA" id="ARBA00023163"/>
    </source>
</evidence>
<dbReference type="Proteomes" id="UP001215216">
    <property type="component" value="Chromosome"/>
</dbReference>
<dbReference type="InterPro" id="IPR050109">
    <property type="entry name" value="HTH-type_TetR-like_transc_reg"/>
</dbReference>
<sequence length="196" mass="21493">MGKREDRKRDDHEKILAAASELMQRDGFDAVTTSELARVAGVSTGTLFRQIGCKADLLIELFLVSLKDRKLPDGEILTMDDAVAQVIAVVDPFVAISASRPDNAIALQREVIGGSSPRVRDFISYVQSFEASIGSALSRARKAGVLNISADEVAPLAHAIYGSLYMDFLQVSTGRVKMERLRDTMVDSVRFLLARY</sequence>
<gene>
    <name evidence="6" type="ORF">P7079_02425</name>
</gene>
<dbReference type="PROSITE" id="PS50977">
    <property type="entry name" value="HTH_TETR_2"/>
    <property type="match status" value="1"/>
</dbReference>
<dbReference type="Pfam" id="PF00440">
    <property type="entry name" value="TetR_N"/>
    <property type="match status" value="1"/>
</dbReference>
<keyword evidence="1" id="KW-0805">Transcription regulation</keyword>
<dbReference type="EMBL" id="CP121208">
    <property type="protein sequence ID" value="WFM83854.1"/>
    <property type="molecule type" value="Genomic_DNA"/>
</dbReference>
<proteinExistence type="predicted"/>
<evidence type="ECO:0000259" key="5">
    <source>
        <dbReference type="PROSITE" id="PS50977"/>
    </source>
</evidence>
<dbReference type="PRINTS" id="PR00455">
    <property type="entry name" value="HTHTETR"/>
</dbReference>
<dbReference type="RefSeq" id="WP_278013249.1">
    <property type="nucleotide sequence ID" value="NZ_CP121208.1"/>
</dbReference>
<feature type="domain" description="HTH tetR-type" evidence="5">
    <location>
        <begin position="9"/>
        <end position="69"/>
    </location>
</feature>